<name>A0ABQ7T253_PHRPL</name>
<evidence type="ECO:0000256" key="5">
    <source>
        <dbReference type="ARBA" id="ARBA00022490"/>
    </source>
</evidence>
<keyword evidence="6" id="KW-0132">Cell division</keyword>
<dbReference type="InterPro" id="IPR009361">
    <property type="entry name" value="Zw10_N"/>
</dbReference>
<feature type="coiled-coil region" evidence="11">
    <location>
        <begin position="41"/>
        <end position="68"/>
    </location>
</feature>
<evidence type="ECO:0000256" key="6">
    <source>
        <dbReference type="ARBA" id="ARBA00022618"/>
    </source>
</evidence>
<comment type="caution">
    <text evidence="16">The sequence shown here is derived from an EMBL/GenBank/DDBJ whole genome shotgun (WGS) entry which is preliminary data.</text>
</comment>
<dbReference type="InterPro" id="IPR055148">
    <property type="entry name" value="ZW10_C_2"/>
</dbReference>
<dbReference type="InterPro" id="IPR048343">
    <property type="entry name" value="ZW10_C"/>
</dbReference>
<evidence type="ECO:0000256" key="8">
    <source>
        <dbReference type="ARBA" id="ARBA00022838"/>
    </source>
</evidence>
<evidence type="ECO:0000256" key="3">
    <source>
        <dbReference type="ARBA" id="ARBA00006245"/>
    </source>
</evidence>
<dbReference type="Proteomes" id="UP000826234">
    <property type="component" value="Unassembled WGS sequence"/>
</dbReference>
<evidence type="ECO:0000259" key="13">
    <source>
        <dbReference type="Pfam" id="PF20665"/>
    </source>
</evidence>
<dbReference type="EMBL" id="JAIPUX010003283">
    <property type="protein sequence ID" value="KAH0623348.1"/>
    <property type="molecule type" value="Genomic_DNA"/>
</dbReference>
<protein>
    <recommendedName>
        <fullName evidence="18">Centromere/kinetochore protein zw10</fullName>
    </recommendedName>
</protein>
<evidence type="ECO:0008006" key="18">
    <source>
        <dbReference type="Google" id="ProtNLM"/>
    </source>
</evidence>
<keyword evidence="10" id="KW-0137">Centromere</keyword>
<dbReference type="Gene3D" id="1.10.357.150">
    <property type="match status" value="1"/>
</dbReference>
<evidence type="ECO:0000313" key="16">
    <source>
        <dbReference type="EMBL" id="KAH0623348.1"/>
    </source>
</evidence>
<dbReference type="PANTHER" id="PTHR12205">
    <property type="entry name" value="CENTROMERE/KINETOCHORE PROTEIN ZW10"/>
    <property type="match status" value="1"/>
</dbReference>
<dbReference type="InterPro" id="IPR046362">
    <property type="entry name" value="Zw10/DSL1_C_sf"/>
</dbReference>
<evidence type="ECO:0000256" key="4">
    <source>
        <dbReference type="ARBA" id="ARBA00022454"/>
    </source>
</evidence>
<feature type="non-terminal residue" evidence="16">
    <location>
        <position position="1"/>
    </location>
</feature>
<evidence type="ECO:0000259" key="15">
    <source>
        <dbReference type="Pfam" id="PF22766"/>
    </source>
</evidence>
<comment type="subcellular location">
    <subcellularLocation>
        <location evidence="2">Chromosome</location>
        <location evidence="2">Centromere</location>
        <location evidence="2">Kinetochore</location>
    </subcellularLocation>
    <subcellularLocation>
        <location evidence="1">Cytoplasm</location>
    </subcellularLocation>
</comment>
<dbReference type="Pfam" id="PF20665">
    <property type="entry name" value="Zw10_middle"/>
    <property type="match status" value="1"/>
</dbReference>
<keyword evidence="11" id="KW-0175">Coiled coil</keyword>
<accession>A0ABQ7T253</accession>
<dbReference type="InterPro" id="IPR048344">
    <property type="entry name" value="Zw10_middle"/>
</dbReference>
<comment type="similarity">
    <text evidence="3">Belongs to the ZW10 family.</text>
</comment>
<evidence type="ECO:0000256" key="1">
    <source>
        <dbReference type="ARBA" id="ARBA00004496"/>
    </source>
</evidence>
<gene>
    <name evidence="16" type="ORF">JD844_031587</name>
</gene>
<keyword evidence="8" id="KW-0995">Kinetochore</keyword>
<keyword evidence="7" id="KW-0498">Mitosis</keyword>
<feature type="domain" description="ZW10 C-terminal helical" evidence="15">
    <location>
        <begin position="568"/>
        <end position="720"/>
    </location>
</feature>
<keyword evidence="17" id="KW-1185">Reference proteome</keyword>
<dbReference type="PANTHER" id="PTHR12205:SF0">
    <property type="entry name" value="CENTROMERE_KINETOCHORE PROTEIN ZW10 HOMOLOG"/>
    <property type="match status" value="1"/>
</dbReference>
<keyword evidence="5" id="KW-0963">Cytoplasm</keyword>
<feature type="domain" description="Centromere/kinetochore protein zw10 middle" evidence="13">
    <location>
        <begin position="138"/>
        <end position="367"/>
    </location>
</feature>
<evidence type="ECO:0000256" key="10">
    <source>
        <dbReference type="ARBA" id="ARBA00023328"/>
    </source>
</evidence>
<evidence type="ECO:0000256" key="11">
    <source>
        <dbReference type="SAM" id="Coils"/>
    </source>
</evidence>
<sequence>GPAARGLQGLLCGDSLHPFQDEVCSLIHQRYVEFLPSMQSAADLESQVQELSGNIDQLKMRIENEVQHDLTVAIAEFAELKQQLERDTLILTVLKQLQEFDTALKYLNVLLPQKNYMSAARQLTKVTPYVLGTPFCTTSSLETGSLESATQTELHLSTALPKDGMVTGPTVASVLQAFAILGELRSKFQHFGQLLLKYILKPLISHPSLRPCLEERSDAVTLRFESVGSNLGHPSPVEVFAKLKLVLRVLHKYQLDVPLEHGVEEEEDDDDDTPRPVLAEVLGDVIWKEMSDCLIRDCLVHSIPNNSSKLGQYSEVIKAAEEFEEALKDMRFLKEDSTDLLTYARNVNGHFADKKCQDVIVAARSLMTSEIHNTIKVTPDSSVTLPPLPDPGAGDQSKALKAPDALLKQVANLENEARLSRHTLSFPACRISDSVQKLMTLAYQTLQEASASMDQYRLQLFYSVRNIFLLFCDVVPMYHKENLQKLPQLAAIHHNNCMYIAHHLLTLGHQFQGHLNDRTATFVDLVPGFRKLESEKDHEGQPHVSLSSGTECFVAQMRVQKEELLERLSSVLHQLKRLGKVWQDVLPVNVYCKAMGTLLNMALAEILNRITALEDISAENADRLHALCQIMVDEGPGVFVPLPGEEQNRPFQEEVPVYVPKWMTFRELMLVLQASLQEIVDRWADGKGPLAAEFSPGEVKNLIRALFQNTERRAAALARIK</sequence>
<evidence type="ECO:0000313" key="17">
    <source>
        <dbReference type="Proteomes" id="UP000826234"/>
    </source>
</evidence>
<dbReference type="Pfam" id="PF06248">
    <property type="entry name" value="Zw10_N"/>
    <property type="match status" value="1"/>
</dbReference>
<keyword evidence="9" id="KW-0131">Cell cycle</keyword>
<feature type="domain" description="Centromere/kinetochore protein zw10 C-terminal" evidence="14">
    <location>
        <begin position="424"/>
        <end position="564"/>
    </location>
</feature>
<evidence type="ECO:0000256" key="7">
    <source>
        <dbReference type="ARBA" id="ARBA00022776"/>
    </source>
</evidence>
<evidence type="ECO:0000259" key="14">
    <source>
        <dbReference type="Pfam" id="PF20666"/>
    </source>
</evidence>
<dbReference type="Pfam" id="PF20666">
    <property type="entry name" value="ZW10_C"/>
    <property type="match status" value="1"/>
</dbReference>
<feature type="domain" description="Centromere/kinetochore protein zw10 N-terminal" evidence="12">
    <location>
        <begin position="19"/>
        <end position="104"/>
    </location>
</feature>
<dbReference type="Pfam" id="PF22766">
    <property type="entry name" value="ZW10_C2"/>
    <property type="match status" value="1"/>
</dbReference>
<proteinExistence type="inferred from homology"/>
<evidence type="ECO:0000256" key="9">
    <source>
        <dbReference type="ARBA" id="ARBA00023306"/>
    </source>
</evidence>
<reference evidence="16 17" key="1">
    <citation type="journal article" date="2022" name="Gigascience">
        <title>A chromosome-level genome assembly and annotation of the desert horned lizard, Phrynosoma platyrhinos, provides insight into chromosomal rearrangements among reptiles.</title>
        <authorList>
            <person name="Koochekian N."/>
            <person name="Ascanio A."/>
            <person name="Farleigh K."/>
            <person name="Card D.C."/>
            <person name="Schield D.R."/>
            <person name="Castoe T.A."/>
            <person name="Jezkova T."/>
        </authorList>
    </citation>
    <scope>NUCLEOTIDE SEQUENCE [LARGE SCALE GENOMIC DNA]</scope>
    <source>
        <strain evidence="16">NK-2021</strain>
    </source>
</reference>
<organism evidence="16 17">
    <name type="scientific">Phrynosoma platyrhinos</name>
    <name type="common">Desert horned lizard</name>
    <dbReference type="NCBI Taxonomy" id="52577"/>
    <lineage>
        <taxon>Eukaryota</taxon>
        <taxon>Metazoa</taxon>
        <taxon>Chordata</taxon>
        <taxon>Craniata</taxon>
        <taxon>Vertebrata</taxon>
        <taxon>Euteleostomi</taxon>
        <taxon>Lepidosauria</taxon>
        <taxon>Squamata</taxon>
        <taxon>Bifurcata</taxon>
        <taxon>Unidentata</taxon>
        <taxon>Episquamata</taxon>
        <taxon>Toxicofera</taxon>
        <taxon>Iguania</taxon>
        <taxon>Phrynosomatidae</taxon>
        <taxon>Phrynosomatinae</taxon>
        <taxon>Phrynosoma</taxon>
    </lineage>
</organism>
<evidence type="ECO:0000256" key="2">
    <source>
        <dbReference type="ARBA" id="ARBA00004629"/>
    </source>
</evidence>
<keyword evidence="4" id="KW-0158">Chromosome</keyword>
<evidence type="ECO:0000259" key="12">
    <source>
        <dbReference type="Pfam" id="PF06248"/>
    </source>
</evidence>